<keyword evidence="2" id="KW-1185">Reference proteome</keyword>
<dbReference type="Proteomes" id="UP001362999">
    <property type="component" value="Unassembled WGS sequence"/>
</dbReference>
<name>A0AAW0DYD6_9AGAR</name>
<evidence type="ECO:0000313" key="1">
    <source>
        <dbReference type="EMBL" id="KAK7055987.1"/>
    </source>
</evidence>
<evidence type="ECO:0008006" key="3">
    <source>
        <dbReference type="Google" id="ProtNLM"/>
    </source>
</evidence>
<reference evidence="1 2" key="1">
    <citation type="journal article" date="2024" name="J Genomics">
        <title>Draft genome sequencing and assembly of Favolaschia claudopus CIRM-BRFM 2984 isolated from oak limbs.</title>
        <authorList>
            <person name="Navarro D."/>
            <person name="Drula E."/>
            <person name="Chaduli D."/>
            <person name="Cazenave R."/>
            <person name="Ahrendt S."/>
            <person name="Wang J."/>
            <person name="Lipzen A."/>
            <person name="Daum C."/>
            <person name="Barry K."/>
            <person name="Grigoriev I.V."/>
            <person name="Favel A."/>
            <person name="Rosso M.N."/>
            <person name="Martin F."/>
        </authorList>
    </citation>
    <scope>NUCLEOTIDE SEQUENCE [LARGE SCALE GENOMIC DNA]</scope>
    <source>
        <strain evidence="1 2">CIRM-BRFM 2984</strain>
    </source>
</reference>
<sequence length="464" mass="52398">MARLHDVGEDLLIKILSFCDVYTVLLVSRVDKFLHQISLTKQLWVHLLRDLVLRGLIRRPSEAELDEYCTRDIMHEIKRIVCGPETWAPESTLPPTIHRQLFTMQLIPGGTHAILQTSGFIGLYEVQNGKCIWQKASERGSIGVDLIERGQKVRVAVVPGKFSPNACIELHKGESLEVFSISMPMGNVSGDLWWKFLIMEAPWHIYSLGMPGGHIFVLVDWRRHQQVILTYGERSTITNLRPRLLPTHLLVTCEVSSEGKRQHSIIATAYSKLDAYWHPLNIDPKTIPFSGTDFSAYPINPPVEGKHVPMNAMAPLEFEGIPLRHEHTCQLQYIHESPTRKGVYRILSYMISNIHPRPAHSHVLLTFTFAADESPQFSIRHSGSYHSLPAGNGGEMISYAGYTVRWPDGVGAVMDMKGSRTEKRRNADFCVMKASEGWKRMYFSPVNGAVLAEADGSVVISYYK</sequence>
<dbReference type="EMBL" id="JAWWNJ010000005">
    <property type="protein sequence ID" value="KAK7055987.1"/>
    <property type="molecule type" value="Genomic_DNA"/>
</dbReference>
<protein>
    <recommendedName>
        <fullName evidence="3">F-box domain-containing protein</fullName>
    </recommendedName>
</protein>
<comment type="caution">
    <text evidence="1">The sequence shown here is derived from an EMBL/GenBank/DDBJ whole genome shotgun (WGS) entry which is preliminary data.</text>
</comment>
<proteinExistence type="predicted"/>
<dbReference type="AlphaFoldDB" id="A0AAW0DYD6"/>
<dbReference type="InterPro" id="IPR036047">
    <property type="entry name" value="F-box-like_dom_sf"/>
</dbReference>
<dbReference type="SUPFAM" id="SSF81383">
    <property type="entry name" value="F-box domain"/>
    <property type="match status" value="1"/>
</dbReference>
<accession>A0AAW0DYD6</accession>
<gene>
    <name evidence="1" type="ORF">R3P38DRAFT_3566243</name>
</gene>
<evidence type="ECO:0000313" key="2">
    <source>
        <dbReference type="Proteomes" id="UP001362999"/>
    </source>
</evidence>
<organism evidence="1 2">
    <name type="scientific">Favolaschia claudopus</name>
    <dbReference type="NCBI Taxonomy" id="2862362"/>
    <lineage>
        <taxon>Eukaryota</taxon>
        <taxon>Fungi</taxon>
        <taxon>Dikarya</taxon>
        <taxon>Basidiomycota</taxon>
        <taxon>Agaricomycotina</taxon>
        <taxon>Agaricomycetes</taxon>
        <taxon>Agaricomycetidae</taxon>
        <taxon>Agaricales</taxon>
        <taxon>Marasmiineae</taxon>
        <taxon>Mycenaceae</taxon>
        <taxon>Favolaschia</taxon>
    </lineage>
</organism>